<reference evidence="2 3" key="1">
    <citation type="submission" date="2023-02" db="EMBL/GenBank/DDBJ databases">
        <title>Genome sequence of Paenibacillus kyungheensis KACC 18744.</title>
        <authorList>
            <person name="Kim S."/>
            <person name="Heo J."/>
            <person name="Kwon S.-W."/>
        </authorList>
    </citation>
    <scope>NUCLEOTIDE SEQUENCE [LARGE SCALE GENOMIC DNA]</scope>
    <source>
        <strain evidence="2 3">KACC 18744</strain>
    </source>
</reference>
<dbReference type="Pfam" id="PF10066">
    <property type="entry name" value="DUF2304"/>
    <property type="match status" value="1"/>
</dbReference>
<name>A0AAX3M195_9BACL</name>
<dbReference type="Proteomes" id="UP001220509">
    <property type="component" value="Chromosome"/>
</dbReference>
<evidence type="ECO:0000256" key="1">
    <source>
        <dbReference type="SAM" id="Phobius"/>
    </source>
</evidence>
<dbReference type="AlphaFoldDB" id="A0AAX3M195"/>
<gene>
    <name evidence="2" type="ORF">PQ456_19520</name>
</gene>
<dbReference type="InterPro" id="IPR019277">
    <property type="entry name" value="DUF2304"/>
</dbReference>
<organism evidence="2 3">
    <name type="scientific">Paenibacillus kyungheensis</name>
    <dbReference type="NCBI Taxonomy" id="1452732"/>
    <lineage>
        <taxon>Bacteria</taxon>
        <taxon>Bacillati</taxon>
        <taxon>Bacillota</taxon>
        <taxon>Bacilli</taxon>
        <taxon>Bacillales</taxon>
        <taxon>Paenibacillaceae</taxon>
        <taxon>Paenibacillus</taxon>
    </lineage>
</organism>
<feature type="transmembrane region" description="Helical" evidence="1">
    <location>
        <begin position="37"/>
        <end position="58"/>
    </location>
</feature>
<accession>A0AAX3M195</accession>
<dbReference type="EMBL" id="CP117416">
    <property type="protein sequence ID" value="WCT55311.1"/>
    <property type="molecule type" value="Genomic_DNA"/>
</dbReference>
<keyword evidence="3" id="KW-1185">Reference proteome</keyword>
<evidence type="ECO:0000313" key="3">
    <source>
        <dbReference type="Proteomes" id="UP001220509"/>
    </source>
</evidence>
<feature type="transmembrane region" description="Helical" evidence="1">
    <location>
        <begin position="6"/>
        <end position="25"/>
    </location>
</feature>
<evidence type="ECO:0000313" key="2">
    <source>
        <dbReference type="EMBL" id="WCT55311.1"/>
    </source>
</evidence>
<keyword evidence="1" id="KW-0472">Membrane</keyword>
<sequence length="124" mass="14305">MVSLKLQIILLLGSLVGFFILINLIRKYTLELKYSILWFIVTILSIILAIFPKLFTYISHIMGIELPVNALFLLTLLGTIMIMFSLTLEVSKSTIKIKELSQEIGILRYELEKMKEKDHSKKES</sequence>
<keyword evidence="1" id="KW-1133">Transmembrane helix</keyword>
<dbReference type="KEGG" id="pka:PQ456_19520"/>
<feature type="transmembrane region" description="Helical" evidence="1">
    <location>
        <begin position="70"/>
        <end position="88"/>
    </location>
</feature>
<dbReference type="RefSeq" id="WP_273613694.1">
    <property type="nucleotide sequence ID" value="NZ_CP117416.1"/>
</dbReference>
<protein>
    <submittedName>
        <fullName evidence="2">DUF2304 domain-containing protein</fullName>
    </submittedName>
</protein>
<proteinExistence type="predicted"/>
<keyword evidence="1" id="KW-0812">Transmembrane</keyword>